<sequence length="72" mass="8137">MGLPKHVFVFGLLLWGLPTAFIYALINSLLTEQSFLAALSTSIVIWPLGGIFYGLYSWIKTKRQFAELEDTK</sequence>
<keyword evidence="1" id="KW-0812">Transmembrane</keyword>
<keyword evidence="1" id="KW-0472">Membrane</keyword>
<keyword evidence="1" id="KW-1133">Transmembrane helix</keyword>
<evidence type="ECO:0000313" key="2">
    <source>
        <dbReference type="EMBL" id="MDD1791642.1"/>
    </source>
</evidence>
<evidence type="ECO:0000313" key="3">
    <source>
        <dbReference type="Proteomes" id="UP001149400"/>
    </source>
</evidence>
<gene>
    <name evidence="2" type="ORF">LRP50_00680</name>
</gene>
<accession>A0ABT5QUF3</accession>
<proteinExistence type="predicted"/>
<reference evidence="2" key="1">
    <citation type="submission" date="2021-12" db="EMBL/GenBank/DDBJ databases">
        <title>Enterovibrio ZSDZ35 sp. nov. and Enterovibrio ZSDZ42 sp. nov., isolated from coastal seawater in Qingdao.</title>
        <authorList>
            <person name="Zhang P."/>
        </authorList>
    </citation>
    <scope>NUCLEOTIDE SEQUENCE</scope>
    <source>
        <strain evidence="2">ZSDZ42</strain>
    </source>
</reference>
<organism evidence="2 3">
    <name type="scientific">Enterovibrio gelatinilyticus</name>
    <dbReference type="NCBI Taxonomy" id="2899819"/>
    <lineage>
        <taxon>Bacteria</taxon>
        <taxon>Pseudomonadati</taxon>
        <taxon>Pseudomonadota</taxon>
        <taxon>Gammaproteobacteria</taxon>
        <taxon>Vibrionales</taxon>
        <taxon>Vibrionaceae</taxon>
        <taxon>Enterovibrio</taxon>
    </lineage>
</organism>
<name>A0ABT5QUF3_9GAMM</name>
<feature type="transmembrane region" description="Helical" evidence="1">
    <location>
        <begin position="35"/>
        <end position="56"/>
    </location>
</feature>
<dbReference type="RefSeq" id="WP_274162595.1">
    <property type="nucleotide sequence ID" value="NZ_JAJUBC010000001.1"/>
</dbReference>
<comment type="caution">
    <text evidence="2">The sequence shown here is derived from an EMBL/GenBank/DDBJ whole genome shotgun (WGS) entry which is preliminary data.</text>
</comment>
<protein>
    <submittedName>
        <fullName evidence="2">Uncharacterized protein</fullName>
    </submittedName>
</protein>
<feature type="transmembrane region" description="Helical" evidence="1">
    <location>
        <begin position="7"/>
        <end position="29"/>
    </location>
</feature>
<dbReference type="Proteomes" id="UP001149400">
    <property type="component" value="Unassembled WGS sequence"/>
</dbReference>
<keyword evidence="3" id="KW-1185">Reference proteome</keyword>
<dbReference type="EMBL" id="JAJUBC010000001">
    <property type="protein sequence ID" value="MDD1791642.1"/>
    <property type="molecule type" value="Genomic_DNA"/>
</dbReference>
<evidence type="ECO:0000256" key="1">
    <source>
        <dbReference type="SAM" id="Phobius"/>
    </source>
</evidence>